<proteinExistence type="predicted"/>
<reference evidence="3" key="1">
    <citation type="journal article" date="2019" name="Int. J. Syst. Evol. Microbiol.">
        <title>The Global Catalogue of Microorganisms (GCM) 10K type strain sequencing project: providing services to taxonomists for standard genome sequencing and annotation.</title>
        <authorList>
            <consortium name="The Broad Institute Genomics Platform"/>
            <consortium name="The Broad Institute Genome Sequencing Center for Infectious Disease"/>
            <person name="Wu L."/>
            <person name="Ma J."/>
        </authorList>
    </citation>
    <scope>NUCLEOTIDE SEQUENCE [LARGE SCALE GENOMIC DNA]</scope>
    <source>
        <strain evidence="3">CCUG 57263</strain>
    </source>
</reference>
<dbReference type="Proteomes" id="UP001597120">
    <property type="component" value="Unassembled WGS sequence"/>
</dbReference>
<dbReference type="InterPro" id="IPR004360">
    <property type="entry name" value="Glyas_Fos-R_dOase_dom"/>
</dbReference>
<dbReference type="PROSITE" id="PS51819">
    <property type="entry name" value="VOC"/>
    <property type="match status" value="1"/>
</dbReference>
<organism evidence="2 3">
    <name type="scientific">Paenibacillus residui</name>
    <dbReference type="NCBI Taxonomy" id="629724"/>
    <lineage>
        <taxon>Bacteria</taxon>
        <taxon>Bacillati</taxon>
        <taxon>Bacillota</taxon>
        <taxon>Bacilli</taxon>
        <taxon>Bacillales</taxon>
        <taxon>Paenibacillaceae</taxon>
        <taxon>Paenibacillus</taxon>
    </lineage>
</organism>
<accession>A0ABW3DIN6</accession>
<dbReference type="SUPFAM" id="SSF54593">
    <property type="entry name" value="Glyoxalase/Bleomycin resistance protein/Dihydroxybiphenyl dioxygenase"/>
    <property type="match status" value="1"/>
</dbReference>
<dbReference type="InterPro" id="IPR037523">
    <property type="entry name" value="VOC_core"/>
</dbReference>
<evidence type="ECO:0000313" key="3">
    <source>
        <dbReference type="Proteomes" id="UP001597120"/>
    </source>
</evidence>
<gene>
    <name evidence="2" type="ORF">ACFQ03_24105</name>
</gene>
<dbReference type="Gene3D" id="3.10.180.10">
    <property type="entry name" value="2,3-Dihydroxybiphenyl 1,2-Dioxygenase, domain 1"/>
    <property type="match status" value="1"/>
</dbReference>
<evidence type="ECO:0000259" key="1">
    <source>
        <dbReference type="PROSITE" id="PS51819"/>
    </source>
</evidence>
<dbReference type="RefSeq" id="WP_379291500.1">
    <property type="nucleotide sequence ID" value="NZ_JBHTIU010000103.1"/>
</dbReference>
<dbReference type="EMBL" id="JBHTIU010000103">
    <property type="protein sequence ID" value="MFD0872208.1"/>
    <property type="molecule type" value="Genomic_DNA"/>
</dbReference>
<name>A0ABW3DIN6_9BACL</name>
<feature type="domain" description="VOC" evidence="1">
    <location>
        <begin position="4"/>
        <end position="120"/>
    </location>
</feature>
<dbReference type="InterPro" id="IPR029068">
    <property type="entry name" value="Glyas_Bleomycin-R_OHBP_Dase"/>
</dbReference>
<evidence type="ECO:0000313" key="2">
    <source>
        <dbReference type="EMBL" id="MFD0872208.1"/>
    </source>
</evidence>
<protein>
    <submittedName>
        <fullName evidence="2">VOC family protein</fullName>
    </submittedName>
</protein>
<dbReference type="PANTHER" id="PTHR36437">
    <property type="entry name" value="GLYOXALASE/BLEOMYCIN RESISTANCE PROTEIN/DIOXYGENASE"/>
    <property type="match status" value="1"/>
</dbReference>
<sequence>MIKQIATVAVYVEDQEKSLQFWTEKVGFEVVANHPMGPQAHWMEVAPPGAQSRLVLYPKKLMPNSEELKASIVFECEDIQGTYDRLAGNGVEFMEPPNQMAWGTYARFKDIDGNEFLLKG</sequence>
<keyword evidence="3" id="KW-1185">Reference proteome</keyword>
<dbReference type="Pfam" id="PF00903">
    <property type="entry name" value="Glyoxalase"/>
    <property type="match status" value="1"/>
</dbReference>
<dbReference type="PANTHER" id="PTHR36437:SF2">
    <property type="entry name" value="GLYOXALASE_BLEOMYCIN RESISTANCE PROTEIN_DIOXYGENASE"/>
    <property type="match status" value="1"/>
</dbReference>
<dbReference type="CDD" id="cd07263">
    <property type="entry name" value="VOC_like"/>
    <property type="match status" value="1"/>
</dbReference>
<comment type="caution">
    <text evidence="2">The sequence shown here is derived from an EMBL/GenBank/DDBJ whole genome shotgun (WGS) entry which is preliminary data.</text>
</comment>